<dbReference type="Gene3D" id="3.90.1420.10">
    <property type="entry name" value="Rubisco LSMT, substrate-binding domain"/>
    <property type="match status" value="1"/>
</dbReference>
<evidence type="ECO:0000313" key="6">
    <source>
        <dbReference type="EMBL" id="CEM27101.1"/>
    </source>
</evidence>
<dbReference type="InParanoid" id="A0A0G4GD31"/>
<dbReference type="VEuPathDB" id="CryptoDB:Vbra_664"/>
<dbReference type="Gene3D" id="3.90.1410.10">
    <property type="entry name" value="set domain protein methyltransferase, domain 1"/>
    <property type="match status" value="1"/>
</dbReference>
<dbReference type="STRING" id="1169540.A0A0G4GD31"/>
<evidence type="ECO:0000313" key="7">
    <source>
        <dbReference type="Proteomes" id="UP000041254"/>
    </source>
</evidence>
<dbReference type="InterPro" id="IPR001214">
    <property type="entry name" value="SET_dom"/>
</dbReference>
<keyword evidence="2" id="KW-0808">Transferase</keyword>
<dbReference type="InterPro" id="IPR050600">
    <property type="entry name" value="SETD3_SETD6_MTase"/>
</dbReference>
<dbReference type="InterPro" id="IPR036464">
    <property type="entry name" value="Rubisco_LSMT_subst-bd_sf"/>
</dbReference>
<evidence type="ECO:0000256" key="2">
    <source>
        <dbReference type="ARBA" id="ARBA00022679"/>
    </source>
</evidence>
<feature type="domain" description="SET" evidence="5">
    <location>
        <begin position="96"/>
        <end position="315"/>
    </location>
</feature>
<dbReference type="CDD" id="cd19179">
    <property type="entry name" value="SET_RBCMT"/>
    <property type="match status" value="1"/>
</dbReference>
<keyword evidence="3" id="KW-0949">S-adenosyl-L-methionine</keyword>
<dbReference type="PANTHER" id="PTHR13271:SF123">
    <property type="entry name" value="RIBULOSE-1,5-BISPHOSPHATE CARBOXYLASE_OXYGENASE SMALL SUBUNIT N-METHYLTRANSFERASE I-RELATED"/>
    <property type="match status" value="1"/>
</dbReference>
<gene>
    <name evidence="6" type="ORF">Vbra_664</name>
</gene>
<keyword evidence="1" id="KW-0489">Methyltransferase</keyword>
<dbReference type="Pfam" id="PF00856">
    <property type="entry name" value="SET"/>
    <property type="match status" value="1"/>
</dbReference>
<dbReference type="PROSITE" id="PS50280">
    <property type="entry name" value="SET"/>
    <property type="match status" value="1"/>
</dbReference>
<keyword evidence="7" id="KW-1185">Reference proteome</keyword>
<dbReference type="GO" id="GO:0016279">
    <property type="term" value="F:protein-lysine N-methyltransferase activity"/>
    <property type="evidence" value="ECO:0007669"/>
    <property type="project" value="InterPro"/>
</dbReference>
<dbReference type="AlphaFoldDB" id="A0A0G4GD31"/>
<evidence type="ECO:0000256" key="3">
    <source>
        <dbReference type="ARBA" id="ARBA00022691"/>
    </source>
</evidence>
<keyword evidence="4" id="KW-0812">Transmembrane</keyword>
<evidence type="ECO:0000256" key="1">
    <source>
        <dbReference type="ARBA" id="ARBA00022603"/>
    </source>
</evidence>
<proteinExistence type="predicted"/>
<feature type="transmembrane region" description="Helical" evidence="4">
    <location>
        <begin position="12"/>
        <end position="41"/>
    </location>
</feature>
<dbReference type="OrthoDB" id="441812at2759"/>
<dbReference type="InterPro" id="IPR044431">
    <property type="entry name" value="SET_RBCMT"/>
</dbReference>
<accession>A0A0G4GD31</accession>
<dbReference type="InterPro" id="IPR046341">
    <property type="entry name" value="SET_dom_sf"/>
</dbReference>
<dbReference type="PhylomeDB" id="A0A0G4GD31"/>
<dbReference type="EMBL" id="CDMY01000627">
    <property type="protein sequence ID" value="CEM27101.1"/>
    <property type="molecule type" value="Genomic_DNA"/>
</dbReference>
<evidence type="ECO:0000256" key="4">
    <source>
        <dbReference type="SAM" id="Phobius"/>
    </source>
</evidence>
<organism evidence="6 7">
    <name type="scientific">Vitrella brassicaformis (strain CCMP3155)</name>
    <dbReference type="NCBI Taxonomy" id="1169540"/>
    <lineage>
        <taxon>Eukaryota</taxon>
        <taxon>Sar</taxon>
        <taxon>Alveolata</taxon>
        <taxon>Colpodellida</taxon>
        <taxon>Vitrellaceae</taxon>
        <taxon>Vitrella</taxon>
    </lineage>
</organism>
<sequence length="531" mass="59800">MLLKPLRRFRTIWAYAVSLLAYHLMASAAAMGTAFVTHLLLTSRRHHHAPIRPSSIMQQPRRLTPTVSMSVSSSRAAALDSFKQWLANKGVKSDSVSVDVKPSDVAGLGLICTKPIKRGEAAASVPMSLSITKESATQTPMREHLEGAMSDNSEMAMLALYLLYEKSKGDASEIAPWLAVLPTKDELNNPILWSDGERAELARSTTKAISTWLEERSLEFMRLQRRVMEKHPNVFDPATFTLENYQWAMAVVTSRSFFVDSRLRMTPLVDFVNHDPAANVEPDGAPMGFLGSSRGVRLRADRDYAVGDEFRVSYGPERSAVEFLQMFGFIPEYAPSSCEIEMSIREADSFFDDKEDILVNNEFRTLSQVWDLQADKDPDPTLLQFLRLREIGQKDAFILEPLFRGEVWYHMSLPFSPANEGDALKVLEDECVRLLTSFTSDDETDRRILAGSSPEASERQKLMARVRVSEKAALQSTIEWCESEALGLRLKEYYQERRLKLLNLDGPLTDDEVYADDDFERLGSRGMSGGQ</sequence>
<dbReference type="OMA" id="ENEADCC"/>
<evidence type="ECO:0000259" key="5">
    <source>
        <dbReference type="PROSITE" id="PS50280"/>
    </source>
</evidence>
<protein>
    <recommendedName>
        <fullName evidence="5">SET domain-containing protein</fullName>
    </recommendedName>
</protein>
<dbReference type="PANTHER" id="PTHR13271">
    <property type="entry name" value="UNCHARACTERIZED PUTATIVE METHYLTRANSFERASE"/>
    <property type="match status" value="1"/>
</dbReference>
<dbReference type="Pfam" id="PF09273">
    <property type="entry name" value="Rubis-subs-bind"/>
    <property type="match status" value="1"/>
</dbReference>
<keyword evidence="4" id="KW-1133">Transmembrane helix</keyword>
<dbReference type="GO" id="GO:0032259">
    <property type="term" value="P:methylation"/>
    <property type="evidence" value="ECO:0007669"/>
    <property type="project" value="UniProtKB-KW"/>
</dbReference>
<dbReference type="SUPFAM" id="SSF81822">
    <property type="entry name" value="RuBisCo LSMT C-terminal, substrate-binding domain"/>
    <property type="match status" value="1"/>
</dbReference>
<keyword evidence="4" id="KW-0472">Membrane</keyword>
<dbReference type="InterPro" id="IPR015353">
    <property type="entry name" value="Rubisco_LSMT_subst-bd"/>
</dbReference>
<reference evidence="6 7" key="1">
    <citation type="submission" date="2014-11" db="EMBL/GenBank/DDBJ databases">
        <authorList>
            <person name="Zhu J."/>
            <person name="Qi W."/>
            <person name="Song R."/>
        </authorList>
    </citation>
    <scope>NUCLEOTIDE SEQUENCE [LARGE SCALE GENOMIC DNA]</scope>
</reference>
<name>A0A0G4GD31_VITBC</name>
<dbReference type="SUPFAM" id="SSF82199">
    <property type="entry name" value="SET domain"/>
    <property type="match status" value="1"/>
</dbReference>
<dbReference type="Proteomes" id="UP000041254">
    <property type="component" value="Unassembled WGS sequence"/>
</dbReference>